<dbReference type="EMBL" id="JBHTJI010000042">
    <property type="protein sequence ID" value="MFD0991557.1"/>
    <property type="molecule type" value="Genomic_DNA"/>
</dbReference>
<evidence type="ECO:0000313" key="3">
    <source>
        <dbReference type="Proteomes" id="UP001597061"/>
    </source>
</evidence>
<gene>
    <name evidence="2" type="ORF">ACFQ1R_15770</name>
</gene>
<evidence type="ECO:0000313" key="2">
    <source>
        <dbReference type="EMBL" id="MFD0991557.1"/>
    </source>
</evidence>
<feature type="domain" description="BD-FAE-like" evidence="1">
    <location>
        <begin position="103"/>
        <end position="208"/>
    </location>
</feature>
<name>A0ABW3JM62_9FLAO</name>
<dbReference type="Proteomes" id="UP001597061">
    <property type="component" value="Unassembled WGS sequence"/>
</dbReference>
<dbReference type="Pfam" id="PF20434">
    <property type="entry name" value="BD-FAE"/>
    <property type="match status" value="1"/>
</dbReference>
<organism evidence="2 3">
    <name type="scientific">Mariniflexile jejuense</name>
    <dbReference type="NCBI Taxonomy" id="1173582"/>
    <lineage>
        <taxon>Bacteria</taxon>
        <taxon>Pseudomonadati</taxon>
        <taxon>Bacteroidota</taxon>
        <taxon>Flavobacteriia</taxon>
        <taxon>Flavobacteriales</taxon>
        <taxon>Flavobacteriaceae</taxon>
        <taxon>Mariniflexile</taxon>
    </lineage>
</organism>
<keyword evidence="2" id="KW-0378">Hydrolase</keyword>
<dbReference type="InterPro" id="IPR049492">
    <property type="entry name" value="BD-FAE-like_dom"/>
</dbReference>
<sequence length="320" mass="35985">MKSNISLAIYYETQGLINKINLIVVKMKISKSTLLLLFLLQSIIVLGQIPKEIPLFPNGIKDNPIIHEQTESFVDSLVQPGSFSNKNRVFSNISEPTYMIFPASESNNKHVATIIFPGGGFHTNWVDKEGTDLALWLSGQGITCMVVKYRTNKKDENGKFIIPMEKYFGALFNDVNSSVMTMIGLAEKFKFDKDKVGVLGFSAGGYICEQLTFKTIDGKMGWKPAFVGLIYAGENIKALEKVNDKSIIPPFFMAIARDDKKWTLKRALPFLSSVVAEVDKSELHVYSKGNHGFGLAYNEGHSVKLWKNNFFNWLLDIYNK</sequence>
<comment type="caution">
    <text evidence="2">The sequence shown here is derived from an EMBL/GenBank/DDBJ whole genome shotgun (WGS) entry which is preliminary data.</text>
</comment>
<reference evidence="3" key="1">
    <citation type="journal article" date="2019" name="Int. J. Syst. Evol. Microbiol.">
        <title>The Global Catalogue of Microorganisms (GCM) 10K type strain sequencing project: providing services to taxonomists for standard genome sequencing and annotation.</title>
        <authorList>
            <consortium name="The Broad Institute Genomics Platform"/>
            <consortium name="The Broad Institute Genome Sequencing Center for Infectious Disease"/>
            <person name="Wu L."/>
            <person name="Ma J."/>
        </authorList>
    </citation>
    <scope>NUCLEOTIDE SEQUENCE [LARGE SCALE GENOMIC DNA]</scope>
    <source>
        <strain evidence="3">CCUG 62414</strain>
    </source>
</reference>
<evidence type="ECO:0000259" key="1">
    <source>
        <dbReference type="Pfam" id="PF20434"/>
    </source>
</evidence>
<accession>A0ABW3JM62</accession>
<keyword evidence="3" id="KW-1185">Reference proteome</keyword>
<protein>
    <submittedName>
        <fullName evidence="2">Alpha/beta hydrolase</fullName>
    </submittedName>
</protein>
<dbReference type="SUPFAM" id="SSF53474">
    <property type="entry name" value="alpha/beta-Hydrolases"/>
    <property type="match status" value="1"/>
</dbReference>
<dbReference type="InterPro" id="IPR029058">
    <property type="entry name" value="AB_hydrolase_fold"/>
</dbReference>
<proteinExistence type="predicted"/>
<dbReference type="Gene3D" id="3.40.50.1820">
    <property type="entry name" value="alpha/beta hydrolase"/>
    <property type="match status" value="1"/>
</dbReference>
<dbReference type="GO" id="GO:0016787">
    <property type="term" value="F:hydrolase activity"/>
    <property type="evidence" value="ECO:0007669"/>
    <property type="project" value="UniProtKB-KW"/>
</dbReference>
<dbReference type="RefSeq" id="WP_379927234.1">
    <property type="nucleotide sequence ID" value="NZ_JBHTJI010000042.1"/>
</dbReference>